<dbReference type="KEGG" id="vg:54997330"/>
<proteinExistence type="predicted"/>
<keyword evidence="1" id="KW-1133">Transmembrane helix</keyword>
<protein>
    <submittedName>
        <fullName evidence="2">Uncharacterized protein</fullName>
    </submittedName>
</protein>
<organism evidence="2 3">
    <name type="scientific">Cyanophage S-TIM4</name>
    <dbReference type="NCBI Taxonomy" id="1048189"/>
    <lineage>
        <taxon>Viruses</taxon>
        <taxon>Duplodnaviria</taxon>
        <taxon>Heunggongvirae</taxon>
        <taxon>Uroviricota</taxon>
        <taxon>Caudoviricetes</taxon>
        <taxon>Pantevenvirales</taxon>
        <taxon>Kyanoviridae</taxon>
        <taxon>Thaumasvirus</taxon>
        <taxon>Thaumasvirus stim4</taxon>
    </lineage>
</organism>
<feature type="transmembrane region" description="Helical" evidence="1">
    <location>
        <begin position="12"/>
        <end position="30"/>
    </location>
</feature>
<gene>
    <name evidence="2" type="primary">ORF_215</name>
    <name evidence="2" type="ORF">S-TIM4_ORF_215</name>
</gene>
<reference evidence="2 3" key="1">
    <citation type="journal article" date="2011" name="Nature">
        <title>Genomic island variability facilitates Prochlorococcus-virus coexistence.</title>
        <authorList>
            <person name="Avrani S."/>
            <person name="Wurtzel O."/>
            <person name="Sharon I."/>
            <person name="Sorek R."/>
            <person name="Lindell D."/>
        </authorList>
    </citation>
    <scope>NUCLEOTIDE SEQUENCE [LARGE SCALE GENOMIC DNA]</scope>
</reference>
<name>A0A345AWR8_9CAUD</name>
<sequence length="60" mass="6774">MYIDQQTWIHTMLFPFMPVITLFIVSFVMLGDLPWDDDDDDDDGGGGVMTPVYNYAPQGA</sequence>
<dbReference type="RefSeq" id="YP_009806472.1">
    <property type="nucleotide sequence ID" value="NC_048015.1"/>
</dbReference>
<keyword evidence="1" id="KW-0812">Transmembrane</keyword>
<dbReference type="EMBL" id="MH512890">
    <property type="protein sequence ID" value="AXF41351.1"/>
    <property type="molecule type" value="Genomic_DNA"/>
</dbReference>
<dbReference type="Proteomes" id="UP000257501">
    <property type="component" value="Segment"/>
</dbReference>
<evidence type="ECO:0000313" key="3">
    <source>
        <dbReference type="Proteomes" id="UP000257501"/>
    </source>
</evidence>
<accession>A0A345AWR8</accession>
<keyword evidence="3" id="KW-1185">Reference proteome</keyword>
<keyword evidence="1" id="KW-0472">Membrane</keyword>
<dbReference type="GeneID" id="54997330"/>
<evidence type="ECO:0000256" key="1">
    <source>
        <dbReference type="SAM" id="Phobius"/>
    </source>
</evidence>
<evidence type="ECO:0000313" key="2">
    <source>
        <dbReference type="EMBL" id="AXF41351.1"/>
    </source>
</evidence>